<accession>A0ABT7DFA7</accession>
<dbReference type="Pfam" id="PF07508">
    <property type="entry name" value="Recombinase"/>
    <property type="match status" value="1"/>
</dbReference>
<evidence type="ECO:0000256" key="1">
    <source>
        <dbReference type="SAM" id="MobiDB-lite"/>
    </source>
</evidence>
<evidence type="ECO:0000259" key="2">
    <source>
        <dbReference type="PROSITE" id="PS51737"/>
    </source>
</evidence>
<dbReference type="InterPro" id="IPR006119">
    <property type="entry name" value="Resolv_N"/>
</dbReference>
<dbReference type="EMBL" id="JARWAF010000015">
    <property type="protein sequence ID" value="MDJ1644502.1"/>
    <property type="molecule type" value="Genomic_DNA"/>
</dbReference>
<dbReference type="PROSITE" id="PS51737">
    <property type="entry name" value="RECOMBINASE_DNA_BIND"/>
    <property type="match status" value="1"/>
</dbReference>
<sequence length="542" mass="61757">MAGTSRSFLNPQLITALAQGKTFDEWLAGRVPGIDYARISGDQAVRSATRAMTREAGTGVRHQHEGNEETAEEHNIAIVKYYEDNNITAADPDVFRPSFLEMTKALLHRKTSEGYPIRAVIATEYQRVWRLPEDYLRFRRAVISDNEGVFIERGKPYDIRSTGGHIVGLVNSGVSEGEVSDTKDRIMRNQRRRQQDGTTPGGRRRFGYLGPNHRIGRPANTKIDKKEEPWARFIIDSALSKRAWKTIARELNENKIAGASGKPWSGETVRQWAINPTNYGYRAVKGELVRDRKGKLVQGKWEAIGTLDEWELVRGITVSNGAQKGVRLSNGGGKQPRPPEYRATKYLFSGFLLCGRVRKTGSVCHYKMGGQRRHVTSVNPKGFLYVCTHMDCMGISRNGTEVDAHLEELIIRALEARYKTSRPKVKNWEGEERLRELREKKATLSSRWMEGHLSDEDFYRLNTEISERVEALEVDKIEHQATETRENEFSGWDRSKWKDMDLAQKRLAVGRIIEAVIVMPIPEGRSRRAPFDPNLLKIIPRR</sequence>
<dbReference type="InterPro" id="IPR038109">
    <property type="entry name" value="DNA_bind_recomb_sf"/>
</dbReference>
<organism evidence="3 4">
    <name type="scientific">Streptomyces pakalii</name>
    <dbReference type="NCBI Taxonomy" id="3036494"/>
    <lineage>
        <taxon>Bacteria</taxon>
        <taxon>Bacillati</taxon>
        <taxon>Actinomycetota</taxon>
        <taxon>Actinomycetes</taxon>
        <taxon>Kitasatosporales</taxon>
        <taxon>Streptomycetaceae</taxon>
        <taxon>Streptomyces</taxon>
    </lineage>
</organism>
<dbReference type="InterPro" id="IPR011109">
    <property type="entry name" value="DNA_bind_recombinase_dom"/>
</dbReference>
<dbReference type="Pfam" id="PF00239">
    <property type="entry name" value="Resolvase"/>
    <property type="match status" value="1"/>
</dbReference>
<dbReference type="Proteomes" id="UP001237194">
    <property type="component" value="Unassembled WGS sequence"/>
</dbReference>
<dbReference type="RefSeq" id="WP_283899768.1">
    <property type="nucleotide sequence ID" value="NZ_JARWAF010000015.1"/>
</dbReference>
<evidence type="ECO:0000313" key="3">
    <source>
        <dbReference type="EMBL" id="MDJ1644502.1"/>
    </source>
</evidence>
<feature type="region of interest" description="Disordered" evidence="1">
    <location>
        <begin position="187"/>
        <end position="211"/>
    </location>
</feature>
<protein>
    <submittedName>
        <fullName evidence="3">Recombinase family protein</fullName>
    </submittedName>
</protein>
<keyword evidence="4" id="KW-1185">Reference proteome</keyword>
<dbReference type="SMART" id="SM00857">
    <property type="entry name" value="Resolvase"/>
    <property type="match status" value="1"/>
</dbReference>
<feature type="domain" description="Recombinase" evidence="2">
    <location>
        <begin position="205"/>
        <end position="323"/>
    </location>
</feature>
<name>A0ABT7DFA7_9ACTN</name>
<reference evidence="3 4" key="1">
    <citation type="submission" date="2023-04" db="EMBL/GenBank/DDBJ databases">
        <title>A novel species of the genus Streptomyces: Streptomyces pakalii sp. nov. isolated from a Mexican soil jungle.</title>
        <authorList>
            <person name="Chavez-Hernandez M.A."/>
            <person name="Ortiz-Alvarez J."/>
            <person name="Villa-Tanaca L."/>
            <person name="Hernandez-Rodriguez C."/>
        </authorList>
    </citation>
    <scope>NUCLEOTIDE SEQUENCE [LARGE SCALE GENOMIC DNA]</scope>
    <source>
        <strain evidence="3 4">ENCB-J15</strain>
    </source>
</reference>
<dbReference type="PANTHER" id="PTHR30461">
    <property type="entry name" value="DNA-INVERTASE FROM LAMBDOID PROPHAGE"/>
    <property type="match status" value="1"/>
</dbReference>
<dbReference type="InterPro" id="IPR036162">
    <property type="entry name" value="Resolvase-like_N_sf"/>
</dbReference>
<dbReference type="PANTHER" id="PTHR30461:SF23">
    <property type="entry name" value="DNA RECOMBINASE-RELATED"/>
    <property type="match status" value="1"/>
</dbReference>
<dbReference type="Gene3D" id="3.90.1750.20">
    <property type="entry name" value="Putative Large Serine Recombinase, Chain B, Domain 2"/>
    <property type="match status" value="1"/>
</dbReference>
<evidence type="ECO:0000313" key="4">
    <source>
        <dbReference type="Proteomes" id="UP001237194"/>
    </source>
</evidence>
<comment type="caution">
    <text evidence="3">The sequence shown here is derived from an EMBL/GenBank/DDBJ whole genome shotgun (WGS) entry which is preliminary data.</text>
</comment>
<dbReference type="SUPFAM" id="SSF53041">
    <property type="entry name" value="Resolvase-like"/>
    <property type="match status" value="1"/>
</dbReference>
<dbReference type="InterPro" id="IPR050639">
    <property type="entry name" value="SSR_resolvase"/>
</dbReference>
<gene>
    <name evidence="3" type="ORF">P5W92_29415</name>
</gene>
<proteinExistence type="predicted"/>
<dbReference type="Gene3D" id="3.40.50.1390">
    <property type="entry name" value="Resolvase, N-terminal catalytic domain"/>
    <property type="match status" value="1"/>
</dbReference>